<dbReference type="RefSeq" id="XP_008085977.1">
    <property type="nucleotide sequence ID" value="XM_008087786.1"/>
</dbReference>
<dbReference type="STRING" id="1116229.S3CJX4"/>
<evidence type="ECO:0000256" key="2">
    <source>
        <dbReference type="ARBA" id="ARBA00004536"/>
    </source>
</evidence>
<evidence type="ECO:0000256" key="10">
    <source>
        <dbReference type="ARBA" id="ARBA00023054"/>
    </source>
</evidence>
<evidence type="ECO:0000256" key="9">
    <source>
        <dbReference type="ARBA" id="ARBA00022989"/>
    </source>
</evidence>
<evidence type="ECO:0000313" key="16">
    <source>
        <dbReference type="EMBL" id="EPE26787.1"/>
    </source>
</evidence>
<proteinExistence type="inferred from homology"/>
<evidence type="ECO:0000256" key="12">
    <source>
        <dbReference type="ARBA" id="ARBA00023242"/>
    </source>
</evidence>
<reference evidence="16 17" key="1">
    <citation type="journal article" date="2013" name="BMC Genomics">
        <title>Genomics-driven discovery of the pneumocandin biosynthetic gene cluster in the fungus Glarea lozoyensis.</title>
        <authorList>
            <person name="Chen L."/>
            <person name="Yue Q."/>
            <person name="Zhang X."/>
            <person name="Xiang M."/>
            <person name="Wang C."/>
            <person name="Li S."/>
            <person name="Che Y."/>
            <person name="Ortiz-Lopez F.J."/>
            <person name="Bills G.F."/>
            <person name="Liu X."/>
            <person name="An Z."/>
        </authorList>
    </citation>
    <scope>NUCLEOTIDE SEQUENCE [LARGE SCALE GENOMIC DNA]</scope>
    <source>
        <strain evidence="17">ATCC 20868 / MF5171</strain>
    </source>
</reference>
<dbReference type="GO" id="GO:0098609">
    <property type="term" value="P:cell-cell adhesion"/>
    <property type="evidence" value="ECO:0007669"/>
    <property type="project" value="InterPro"/>
</dbReference>
<evidence type="ECO:0000256" key="8">
    <source>
        <dbReference type="ARBA" id="ARBA00022949"/>
    </source>
</evidence>
<keyword evidence="6" id="KW-1003">Cell membrane</keyword>
<accession>S3CJX4</accession>
<dbReference type="Proteomes" id="UP000016922">
    <property type="component" value="Unassembled WGS sequence"/>
</dbReference>
<protein>
    <recommendedName>
        <fullName evidence="5">Vezatin</fullName>
    </recommendedName>
</protein>
<comment type="similarity">
    <text evidence="4">Belongs to the vezatin family.</text>
</comment>
<dbReference type="EMBL" id="KE145370">
    <property type="protein sequence ID" value="EPE26787.1"/>
    <property type="molecule type" value="Genomic_DNA"/>
</dbReference>
<keyword evidence="11 14" id="KW-0472">Membrane</keyword>
<sequence>MEAIVIDDSPLADYFEGEGDGSPKPFKKERDSSELSSPSFAPRGMPKSRLKFRQKLPPPLQLAIPPNKAVEIIHDTCSKAVNSRLGRADNARFLERFRYLIVASQLLNAHSQLGQAPSGRSKDISIPIPDTSGLATLTHEGVALTSSFAFGLAWTVNWVRGDHAIGQTLVYFGVLGLLGIIAYGYVRRQWLQYLRQQNLRDITSLVAKSHELDSAASGALSLVQEVELVARGYKISTPLPPVSRLDDRSQTRRCARLRKQLRLCFAETIPRYNQAYIAIKPYAQDMDLEKYYDIYDISDVDFTEAMLGYSEDEFDDNESVRVLKILAARFYMSRKILLCCFMALDAQGGKSDLIRWNMASEEMRAVTLVTSEAEDRLHRILSEEESFPVPPTPKMPLTPNRERWRAQLRKLNSLSSGIRGLQAKLHVLRDESDKNLNETEDVSELGTTLMMQYESIGIDLKALMQEWEDGKNALAVNIDRNERRVSSMSGMLSPTISLGGLTAVDEGSALDALKALNGEIPSRSSMELSSSDAEEVFEAIALPPGRQRSTLTRDERIAKMKEDRVRRESTKDRAEASTRMLRELESVINMRPRGKTQPARRITSI</sequence>
<evidence type="ECO:0000256" key="7">
    <source>
        <dbReference type="ARBA" id="ARBA00022692"/>
    </source>
</evidence>
<dbReference type="GO" id="GO:0005634">
    <property type="term" value="C:nucleus"/>
    <property type="evidence" value="ECO:0007669"/>
    <property type="project" value="UniProtKB-SubCell"/>
</dbReference>
<dbReference type="AlphaFoldDB" id="S3CJX4"/>
<keyword evidence="9 14" id="KW-1133">Transmembrane helix</keyword>
<dbReference type="InterPro" id="IPR026859">
    <property type="entry name" value="Myosin-bd"/>
</dbReference>
<gene>
    <name evidence="16" type="ORF">GLAREA_02701</name>
</gene>
<keyword evidence="7 14" id="KW-0812">Transmembrane</keyword>
<feature type="region of interest" description="Disordered" evidence="13">
    <location>
        <begin position="1"/>
        <end position="49"/>
    </location>
</feature>
<dbReference type="HOGENOM" id="CLU_005766_2_0_1"/>
<dbReference type="Pfam" id="PF12632">
    <property type="entry name" value="Vezatin"/>
    <property type="match status" value="1"/>
</dbReference>
<evidence type="ECO:0000256" key="3">
    <source>
        <dbReference type="ARBA" id="ARBA00004651"/>
    </source>
</evidence>
<comment type="subcellular location">
    <subcellularLocation>
        <location evidence="2">Cell junction</location>
        <location evidence="2">Adherens junction</location>
    </subcellularLocation>
    <subcellularLocation>
        <location evidence="3">Cell membrane</location>
        <topology evidence="3">Multi-pass membrane protein</topology>
    </subcellularLocation>
    <subcellularLocation>
        <location evidence="1">Nucleus</location>
    </subcellularLocation>
</comment>
<name>S3CJX4_GLAL2</name>
<dbReference type="PANTHER" id="PTHR15989">
    <property type="entry name" value="VEZATIN"/>
    <property type="match status" value="1"/>
</dbReference>
<evidence type="ECO:0000256" key="4">
    <source>
        <dbReference type="ARBA" id="ARBA00007245"/>
    </source>
</evidence>
<evidence type="ECO:0000256" key="14">
    <source>
        <dbReference type="SAM" id="Phobius"/>
    </source>
</evidence>
<feature type="transmembrane region" description="Helical" evidence="14">
    <location>
        <begin position="169"/>
        <end position="186"/>
    </location>
</feature>
<keyword evidence="12" id="KW-0539">Nucleus</keyword>
<organism evidence="16 17">
    <name type="scientific">Glarea lozoyensis (strain ATCC 20868 / MF5171)</name>
    <dbReference type="NCBI Taxonomy" id="1116229"/>
    <lineage>
        <taxon>Eukaryota</taxon>
        <taxon>Fungi</taxon>
        <taxon>Dikarya</taxon>
        <taxon>Ascomycota</taxon>
        <taxon>Pezizomycotina</taxon>
        <taxon>Leotiomycetes</taxon>
        <taxon>Helotiales</taxon>
        <taxon>Helotiaceae</taxon>
        <taxon>Glarea</taxon>
    </lineage>
</organism>
<keyword evidence="10" id="KW-0175">Coiled coil</keyword>
<evidence type="ECO:0000313" key="17">
    <source>
        <dbReference type="Proteomes" id="UP000016922"/>
    </source>
</evidence>
<evidence type="ECO:0000259" key="15">
    <source>
        <dbReference type="Pfam" id="PF12632"/>
    </source>
</evidence>
<dbReference type="PANTHER" id="PTHR15989:SF5">
    <property type="entry name" value="VEZATIN"/>
    <property type="match status" value="1"/>
</dbReference>
<keyword evidence="17" id="KW-1185">Reference proteome</keyword>
<dbReference type="GO" id="GO:0017022">
    <property type="term" value="F:myosin binding"/>
    <property type="evidence" value="ECO:0007669"/>
    <property type="project" value="InterPro"/>
</dbReference>
<evidence type="ECO:0000256" key="5">
    <source>
        <dbReference type="ARBA" id="ARBA00018125"/>
    </source>
</evidence>
<evidence type="ECO:0000256" key="13">
    <source>
        <dbReference type="SAM" id="MobiDB-lite"/>
    </source>
</evidence>
<evidence type="ECO:0000256" key="6">
    <source>
        <dbReference type="ARBA" id="ARBA00022475"/>
    </source>
</evidence>
<dbReference type="GO" id="GO:0005886">
    <property type="term" value="C:plasma membrane"/>
    <property type="evidence" value="ECO:0007669"/>
    <property type="project" value="UniProtKB-SubCell"/>
</dbReference>
<dbReference type="eggNOG" id="ENOG502QSNT">
    <property type="taxonomic scope" value="Eukaryota"/>
</dbReference>
<dbReference type="KEGG" id="glz:GLAREA_02701"/>
<keyword evidence="8" id="KW-0965">Cell junction</keyword>
<dbReference type="OrthoDB" id="21151at2759"/>
<dbReference type="GeneID" id="19461757"/>
<dbReference type="OMA" id="DANTNML"/>
<evidence type="ECO:0000256" key="11">
    <source>
        <dbReference type="ARBA" id="ARBA00023136"/>
    </source>
</evidence>
<evidence type="ECO:0000256" key="1">
    <source>
        <dbReference type="ARBA" id="ARBA00004123"/>
    </source>
</evidence>
<dbReference type="InterPro" id="IPR026858">
    <property type="entry name" value="Vezatin"/>
</dbReference>
<feature type="domain" description="Myosin-binding" evidence="15">
    <location>
        <begin position="148"/>
        <end position="425"/>
    </location>
</feature>